<dbReference type="InterPro" id="IPR002919">
    <property type="entry name" value="TIL_dom"/>
</dbReference>
<keyword evidence="4" id="KW-1185">Reference proteome</keyword>
<feature type="non-terminal residue" evidence="3">
    <location>
        <position position="1"/>
    </location>
</feature>
<evidence type="ECO:0000259" key="2">
    <source>
        <dbReference type="Pfam" id="PF01826"/>
    </source>
</evidence>
<keyword evidence="1" id="KW-0646">Protease inhibitor</keyword>
<dbReference type="Pfam" id="PF01826">
    <property type="entry name" value="TIL"/>
    <property type="match status" value="1"/>
</dbReference>
<gene>
    <name evidence="3" type="ORF">PFISCL1PPCAC_1482</name>
</gene>
<organism evidence="3 4">
    <name type="scientific">Pristionchus fissidentatus</name>
    <dbReference type="NCBI Taxonomy" id="1538716"/>
    <lineage>
        <taxon>Eukaryota</taxon>
        <taxon>Metazoa</taxon>
        <taxon>Ecdysozoa</taxon>
        <taxon>Nematoda</taxon>
        <taxon>Chromadorea</taxon>
        <taxon>Rhabditida</taxon>
        <taxon>Rhabditina</taxon>
        <taxon>Diplogasteromorpha</taxon>
        <taxon>Diplogasteroidea</taxon>
        <taxon>Neodiplogasteridae</taxon>
        <taxon>Pristionchus</taxon>
    </lineage>
</organism>
<name>A0AAV5UXA0_9BILA</name>
<dbReference type="EMBL" id="BTSY01000001">
    <property type="protein sequence ID" value="GMT10185.1"/>
    <property type="molecule type" value="Genomic_DNA"/>
</dbReference>
<accession>A0AAV5UXA0</accession>
<keyword evidence="1" id="KW-0722">Serine protease inhibitor</keyword>
<evidence type="ECO:0000313" key="3">
    <source>
        <dbReference type="EMBL" id="GMT10185.1"/>
    </source>
</evidence>
<dbReference type="Proteomes" id="UP001432322">
    <property type="component" value="Unassembled WGS sequence"/>
</dbReference>
<evidence type="ECO:0000313" key="4">
    <source>
        <dbReference type="Proteomes" id="UP001432322"/>
    </source>
</evidence>
<proteinExistence type="predicted"/>
<dbReference type="InterPro" id="IPR036084">
    <property type="entry name" value="Ser_inhib-like_sf"/>
</dbReference>
<dbReference type="Gene3D" id="2.10.25.10">
    <property type="entry name" value="Laminin"/>
    <property type="match status" value="1"/>
</dbReference>
<comment type="caution">
    <text evidence="3">The sequence shown here is derived from an EMBL/GenBank/DDBJ whole genome shotgun (WGS) entry which is preliminary data.</text>
</comment>
<feature type="non-terminal residue" evidence="3">
    <location>
        <position position="363"/>
    </location>
</feature>
<evidence type="ECO:0000256" key="1">
    <source>
        <dbReference type="ARBA" id="ARBA00022900"/>
    </source>
</evidence>
<dbReference type="GO" id="GO:0004867">
    <property type="term" value="F:serine-type endopeptidase inhibitor activity"/>
    <property type="evidence" value="ECO:0007669"/>
    <property type="project" value="UniProtKB-KW"/>
</dbReference>
<dbReference type="AlphaFoldDB" id="A0AAV5UXA0"/>
<reference evidence="3" key="1">
    <citation type="submission" date="2023-10" db="EMBL/GenBank/DDBJ databases">
        <title>Genome assembly of Pristionchus species.</title>
        <authorList>
            <person name="Yoshida K."/>
            <person name="Sommer R.J."/>
        </authorList>
    </citation>
    <scope>NUCLEOTIDE SEQUENCE</scope>
    <source>
        <strain evidence="3">RS5133</strain>
    </source>
</reference>
<sequence>QVLPGKTCADSACPDMHQCFDTVDGANCVPIPTDPIPPSGPMCKVSSDCPPRMACIKGQHGMTCSAAKIDPIPLITCENMKCRDDEYCSDAEGFPKCVKTPVDPIPPSGTMCNVNSDCPPGMSCIKGKYGLTCESVQIDPRVPPTRPCTLLCIRGLKCYTDPYNGPVCKRDDGPTIPPLRACNLFCIQGLKCATDPYNGPVCKKDDGCGPNQEWKQCSNACFEKNCGEEELLKQCSFDCGKPKCQCSEGFVREPNSKACIKSSRCPITTTTPTPITDVIDNSIPCGKTRCPSSWTCQHTAIRCIRAPCPPDSYICIEPPTVSPSICGDSYCSSSEICETIRFSCTRQPCPSNRKVCVPKEGSS</sequence>
<dbReference type="SUPFAM" id="SSF57567">
    <property type="entry name" value="Serine protease inhibitors"/>
    <property type="match status" value="1"/>
</dbReference>
<dbReference type="CDD" id="cd19941">
    <property type="entry name" value="TIL"/>
    <property type="match status" value="1"/>
</dbReference>
<protein>
    <recommendedName>
        <fullName evidence="2">TIL domain-containing protein</fullName>
    </recommendedName>
</protein>
<feature type="domain" description="TIL" evidence="2">
    <location>
        <begin position="208"/>
        <end position="265"/>
    </location>
</feature>